<dbReference type="EMBL" id="JACSQP010000003">
    <property type="protein sequence ID" value="MBD7957257.1"/>
    <property type="molecule type" value="Genomic_DNA"/>
</dbReference>
<organism evidence="1 2">
    <name type="scientific">Microbacterium pullorum</name>
    <dbReference type="NCBI Taxonomy" id="2762236"/>
    <lineage>
        <taxon>Bacteria</taxon>
        <taxon>Bacillati</taxon>
        <taxon>Actinomycetota</taxon>
        <taxon>Actinomycetes</taxon>
        <taxon>Micrococcales</taxon>
        <taxon>Microbacteriaceae</taxon>
        <taxon>Microbacterium</taxon>
    </lineage>
</organism>
<dbReference type="Proteomes" id="UP000648352">
    <property type="component" value="Unassembled WGS sequence"/>
</dbReference>
<name>A0ABR8S1B2_9MICO</name>
<protein>
    <recommendedName>
        <fullName evidence="3">Transcriptional regulator, AbiEi antitoxin, Type IV TA system</fullName>
    </recommendedName>
</protein>
<reference evidence="1 2" key="1">
    <citation type="submission" date="2020-08" db="EMBL/GenBank/DDBJ databases">
        <title>A Genomic Blueprint of the Chicken Gut Microbiome.</title>
        <authorList>
            <person name="Gilroy R."/>
            <person name="Ravi A."/>
            <person name="Getino M."/>
            <person name="Pursley I."/>
            <person name="Horton D.L."/>
            <person name="Alikhan N.-F."/>
            <person name="Baker D."/>
            <person name="Gharbi K."/>
            <person name="Hall N."/>
            <person name="Watson M."/>
            <person name="Adriaenssens E.M."/>
            <person name="Foster-Nyarko E."/>
            <person name="Jarju S."/>
            <person name="Secka A."/>
            <person name="Antonio M."/>
            <person name="Oren A."/>
            <person name="Chaudhuri R."/>
            <person name="La Ragione R.M."/>
            <person name="Hildebrand F."/>
            <person name="Pallen M.J."/>
        </authorList>
    </citation>
    <scope>NUCLEOTIDE SEQUENCE [LARGE SCALE GENOMIC DNA]</scope>
    <source>
        <strain evidence="1 2">Sa4CUA7</strain>
    </source>
</reference>
<comment type="caution">
    <text evidence="1">The sequence shown here is derived from an EMBL/GenBank/DDBJ whole genome shotgun (WGS) entry which is preliminary data.</text>
</comment>
<evidence type="ECO:0000313" key="2">
    <source>
        <dbReference type="Proteomes" id="UP000648352"/>
    </source>
</evidence>
<evidence type="ECO:0008006" key="3">
    <source>
        <dbReference type="Google" id="ProtNLM"/>
    </source>
</evidence>
<evidence type="ECO:0000313" key="1">
    <source>
        <dbReference type="EMBL" id="MBD7957257.1"/>
    </source>
</evidence>
<keyword evidence="2" id="KW-1185">Reference proteome</keyword>
<proteinExistence type="predicted"/>
<dbReference type="RefSeq" id="WP_191718432.1">
    <property type="nucleotide sequence ID" value="NZ_JACSQP010000003.1"/>
</dbReference>
<gene>
    <name evidence="1" type="ORF">H9651_06375</name>
</gene>
<accession>A0ABR8S1B2</accession>
<sequence length="317" mass="34793">MTEHIRLMTREQLHERGLSGRQIAASAAGGTLVRLRRGLYVHTGDWRTAHPEGRIVARAHALAAVSATRPVFAYETALALHRQPLYRARDDRVHVITEDGRPGAAHGVVRHRGDVGSDVVEVDGLLCTSLPRSVADMARTATFEQAVASADAALHTLFAPRDGSYDVAGAAEFRAGLLQIVRDSAHGIRRAERVVEFADGRAHLPGETISRIRLVELGFHRIRLQVAVPSPSGGSFFVDLALDDADAFGEFDGSIKYTDGRMLDGRSRAEVFDAEKQREDWIRGTTQRRYARWGWSHLTTAAVLGERLAAFGILPPR</sequence>